<feature type="compositionally biased region" description="Basic and acidic residues" evidence="1">
    <location>
        <begin position="68"/>
        <end position="84"/>
    </location>
</feature>
<evidence type="ECO:0000313" key="3">
    <source>
        <dbReference type="EMBL" id="GBF57692.1"/>
    </source>
</evidence>
<name>A0A2P2E9F6_9PROT</name>
<feature type="signal peptide" evidence="2">
    <location>
        <begin position="1"/>
        <end position="22"/>
    </location>
</feature>
<feature type="chain" id="PRO_5015160135" evidence="2">
    <location>
        <begin position="23"/>
        <end position="128"/>
    </location>
</feature>
<dbReference type="AlphaFoldDB" id="A0A2P2E9F6"/>
<proteinExistence type="predicted"/>
<feature type="compositionally biased region" description="Pro residues" evidence="1">
    <location>
        <begin position="119"/>
        <end position="128"/>
    </location>
</feature>
<sequence length="128" mass="13706">MKTRLALIGTSLLFGLGTLAHAQSQTGAQTDAQTDSQTRTTYRSDGVVAPQVRVDVPREKPRKVRVTRSRDAMAPKGAYLDRIEPVGGGVRTAPAGPESDQSSPSVWVEIKPQSRRPSASPPPPPPRP</sequence>
<organism evidence="3 4">
    <name type="scientific">Candidatus Phycosocius bacilliformis</name>
    <dbReference type="NCBI Taxonomy" id="1445552"/>
    <lineage>
        <taxon>Bacteria</taxon>
        <taxon>Pseudomonadati</taxon>
        <taxon>Pseudomonadota</taxon>
        <taxon>Alphaproteobacteria</taxon>
        <taxon>Caulobacterales</taxon>
        <taxon>Caulobacterales incertae sedis</taxon>
        <taxon>Candidatus Phycosocius</taxon>
    </lineage>
</organism>
<gene>
    <name evidence="3" type="ORF">PbB2_01361</name>
</gene>
<dbReference type="RefSeq" id="WP_108984557.1">
    <property type="nucleotide sequence ID" value="NZ_BFBR01000003.1"/>
</dbReference>
<feature type="region of interest" description="Disordered" evidence="1">
    <location>
        <begin position="23"/>
        <end position="128"/>
    </location>
</feature>
<dbReference type="Proteomes" id="UP000245086">
    <property type="component" value="Unassembled WGS sequence"/>
</dbReference>
<comment type="caution">
    <text evidence="3">The sequence shown here is derived from an EMBL/GenBank/DDBJ whole genome shotgun (WGS) entry which is preliminary data.</text>
</comment>
<evidence type="ECO:0000256" key="1">
    <source>
        <dbReference type="SAM" id="MobiDB-lite"/>
    </source>
</evidence>
<keyword evidence="4" id="KW-1185">Reference proteome</keyword>
<accession>A0A2P2E9F6</accession>
<dbReference type="OrthoDB" id="9913175at2"/>
<evidence type="ECO:0000313" key="4">
    <source>
        <dbReference type="Proteomes" id="UP000245086"/>
    </source>
</evidence>
<protein>
    <submittedName>
        <fullName evidence="3">Uncharacterized protein</fullName>
    </submittedName>
</protein>
<reference evidence="3 4" key="1">
    <citation type="journal article" date="2018" name="Genome Announc.">
        <title>Draft Genome Sequence of "Candidatus Phycosocius bacilliformis," an Alphaproteobacterial Ectosymbiont of the Hydrocarbon-Producing Green Alga Botryococcus braunii.</title>
        <authorList>
            <person name="Tanabe Y."/>
            <person name="Yamaguchi H."/>
            <person name="Watanabe M.M."/>
        </authorList>
    </citation>
    <scope>NUCLEOTIDE SEQUENCE [LARGE SCALE GENOMIC DNA]</scope>
    <source>
        <strain evidence="3 4">BOTRYCO-2</strain>
    </source>
</reference>
<evidence type="ECO:0000256" key="2">
    <source>
        <dbReference type="SAM" id="SignalP"/>
    </source>
</evidence>
<dbReference type="EMBL" id="BFBR01000003">
    <property type="protein sequence ID" value="GBF57692.1"/>
    <property type="molecule type" value="Genomic_DNA"/>
</dbReference>
<keyword evidence="2" id="KW-0732">Signal</keyword>
<feature type="compositionally biased region" description="Polar residues" evidence="1">
    <location>
        <begin position="23"/>
        <end position="43"/>
    </location>
</feature>